<dbReference type="InterPro" id="IPR036942">
    <property type="entry name" value="Beta-barrel_TonB_sf"/>
</dbReference>
<keyword evidence="3 7" id="KW-1134">Transmembrane beta strand</keyword>
<accession>A0A2D1U495</accession>
<evidence type="ECO:0000256" key="8">
    <source>
        <dbReference type="SAM" id="MobiDB-lite"/>
    </source>
</evidence>
<keyword evidence="6 7" id="KW-0998">Cell outer membrane</keyword>
<evidence type="ECO:0000259" key="9">
    <source>
        <dbReference type="Pfam" id="PF07715"/>
    </source>
</evidence>
<dbReference type="Gene3D" id="2.60.40.1120">
    <property type="entry name" value="Carboxypeptidase-like, regulatory domain"/>
    <property type="match status" value="1"/>
</dbReference>
<dbReference type="Proteomes" id="UP000223749">
    <property type="component" value="Chromosome"/>
</dbReference>
<evidence type="ECO:0000256" key="7">
    <source>
        <dbReference type="PROSITE-ProRule" id="PRU01360"/>
    </source>
</evidence>
<organism evidence="10 11">
    <name type="scientific">Pedobacter ginsengisoli</name>
    <dbReference type="NCBI Taxonomy" id="363852"/>
    <lineage>
        <taxon>Bacteria</taxon>
        <taxon>Pseudomonadati</taxon>
        <taxon>Bacteroidota</taxon>
        <taxon>Sphingobacteriia</taxon>
        <taxon>Sphingobacteriales</taxon>
        <taxon>Sphingobacteriaceae</taxon>
        <taxon>Pedobacter</taxon>
    </lineage>
</organism>
<feature type="region of interest" description="Disordered" evidence="8">
    <location>
        <begin position="786"/>
        <end position="806"/>
    </location>
</feature>
<sequence length="1130" mass="123925">MLTVSGQNIKISGRVTDAKGQGIPMASVLIKGTKTGTATNESGNYTIAAKGGDVLVISYTGFITQQITVGNQSTLNIILAEDTKGLDEVVVVGYGTASRSKITSSIAKLDSKVLETGMRSNPAQALAGTIPGVRVATSTGRPGSVAAITLRGGTNFDGSGSPLIVMDGQVRPSFSDINPEDIESMEVLKDASATAIYGARASNGVILITTKRGKAGFSSISVKGKTGVNYLNNPYDVLSAGDYIKWTRLGVVEAMRNGTLGTFASNSALSAVGPRGTGNLYRDANGNILDGNYDNRAIWSLMRLTDANKDVLSLNDGWKTMKDPVKTNAAGNYDPNGTNADLLYKDFNYGDYAFKSPAISQDYNIGMTGGNDKGNYYANLGYYNEDGLSLATFYRRYNFTLNGDYRVKEWLKSESNLQYARANWRDQSLQNGEGNFWGRMLFAPPTMRGTNSNGDLILGRDASDGNPAINVDKYKRSNQSDKFTLGQSFKADILRNLYIKLSGIVMYDQRDAESFNKDFRTGLLSLTNPNTGWNRDRASSASTDKTIRQTYNAIVSYKTQFLGKNNIDALAGFEYYDEYNKGFSAGGRLAPTDDFQDLGLTVRDVSGVGARDIDSYHYRERISSTFARINYDWDEKYLASFTVRRDGYSRLIGDNQFGTFPAVSAGWLVHKENFMKSTENWLSMLKLRASYGLNGNIGEVGRRSDGTINVYELQGSYGAQTPYNGVVGFLQSGLANPGLKWEKSNTFEGGLEMGFFKNRIVASVAAYNRITKDKITNILLPSSSGVTNPNDNNRSSIRTNNGSMQNTGVEMDATFKAVQNEDLKIQFGINASWNKNKVLKLPFNGNENNRQDGQQIFDPRSGRLIWVGGLQEGQEPGAQYGFVSDGIIRTAADLAAYNKVDLAAGQVWYGASAGKKVASQSLINSKGLNPNPASPTFIATQLGDMKWKDIDQNDTIDTRDMVFLGRSIPRWTGGFNTQISWKGISLYTRIDFAFGHIQQDFQQMWTLGSMQGEFNGTQLIKDTWTPENPNAQYPRYTWADQLNSKNFDRPSSMFFVNSGYLAFREVSLSYSIPKKLLDKAKISGLTFTATGQNLGYITNKQLNLPERTGNQTNAAYTIPTSLIFGLNLTF</sequence>
<evidence type="ECO:0000256" key="2">
    <source>
        <dbReference type="ARBA" id="ARBA00022448"/>
    </source>
</evidence>
<evidence type="ECO:0000256" key="1">
    <source>
        <dbReference type="ARBA" id="ARBA00004571"/>
    </source>
</evidence>
<dbReference type="InterPro" id="IPR023997">
    <property type="entry name" value="TonB-dep_OMP_SusC/RagA_CS"/>
</dbReference>
<dbReference type="InterPro" id="IPR037066">
    <property type="entry name" value="Plug_dom_sf"/>
</dbReference>
<comment type="subcellular location">
    <subcellularLocation>
        <location evidence="1 7">Cell outer membrane</location>
        <topology evidence="1 7">Multi-pass membrane protein</topology>
    </subcellularLocation>
</comment>
<evidence type="ECO:0000256" key="5">
    <source>
        <dbReference type="ARBA" id="ARBA00023136"/>
    </source>
</evidence>
<reference evidence="10 11" key="1">
    <citation type="submission" date="2017-10" db="EMBL/GenBank/DDBJ databases">
        <title>Whole genome of Pedobacter ginsengisoli T01R-27 isolated from tomato rhizosphere.</title>
        <authorList>
            <person name="Weon H.-Y."/>
            <person name="Lee S.A."/>
            <person name="Sang M.K."/>
            <person name="Song J."/>
        </authorList>
    </citation>
    <scope>NUCLEOTIDE SEQUENCE [LARGE SCALE GENOMIC DNA]</scope>
    <source>
        <strain evidence="10 11">T01R-27</strain>
    </source>
</reference>
<evidence type="ECO:0000256" key="3">
    <source>
        <dbReference type="ARBA" id="ARBA00022452"/>
    </source>
</evidence>
<keyword evidence="4 7" id="KW-0812">Transmembrane</keyword>
<proteinExistence type="inferred from homology"/>
<dbReference type="SUPFAM" id="SSF56935">
    <property type="entry name" value="Porins"/>
    <property type="match status" value="1"/>
</dbReference>
<dbReference type="Pfam" id="PF13715">
    <property type="entry name" value="CarbopepD_reg_2"/>
    <property type="match status" value="1"/>
</dbReference>
<dbReference type="Pfam" id="PF07715">
    <property type="entry name" value="Plug"/>
    <property type="match status" value="1"/>
</dbReference>
<dbReference type="PROSITE" id="PS52016">
    <property type="entry name" value="TONB_DEPENDENT_REC_3"/>
    <property type="match status" value="1"/>
</dbReference>
<keyword evidence="2 7" id="KW-0813">Transport</keyword>
<comment type="similarity">
    <text evidence="7">Belongs to the TonB-dependent receptor family.</text>
</comment>
<dbReference type="InterPro" id="IPR039426">
    <property type="entry name" value="TonB-dep_rcpt-like"/>
</dbReference>
<evidence type="ECO:0000256" key="4">
    <source>
        <dbReference type="ARBA" id="ARBA00022692"/>
    </source>
</evidence>
<evidence type="ECO:0000313" key="10">
    <source>
        <dbReference type="EMBL" id="ATP56429.1"/>
    </source>
</evidence>
<dbReference type="AlphaFoldDB" id="A0A2D1U495"/>
<dbReference type="EMBL" id="CP024091">
    <property type="protein sequence ID" value="ATP56429.1"/>
    <property type="molecule type" value="Genomic_DNA"/>
</dbReference>
<dbReference type="InterPro" id="IPR023996">
    <property type="entry name" value="TonB-dep_OMP_SusC/RagA"/>
</dbReference>
<dbReference type="InterPro" id="IPR008969">
    <property type="entry name" value="CarboxyPept-like_regulatory"/>
</dbReference>
<keyword evidence="11" id="KW-1185">Reference proteome</keyword>
<dbReference type="OrthoDB" id="9768177at2"/>
<dbReference type="NCBIfam" id="TIGR04056">
    <property type="entry name" value="OMP_RagA_SusC"/>
    <property type="match status" value="1"/>
</dbReference>
<gene>
    <name evidence="10" type="ORF">CPT03_08050</name>
</gene>
<protein>
    <submittedName>
        <fullName evidence="10">SusC/RagA family TonB-linked outer membrane protein</fullName>
    </submittedName>
</protein>
<feature type="domain" description="TonB-dependent receptor plug" evidence="9">
    <location>
        <begin position="100"/>
        <end position="205"/>
    </location>
</feature>
<name>A0A2D1U495_9SPHI</name>
<dbReference type="GO" id="GO:0009279">
    <property type="term" value="C:cell outer membrane"/>
    <property type="evidence" value="ECO:0007669"/>
    <property type="project" value="UniProtKB-SubCell"/>
</dbReference>
<dbReference type="NCBIfam" id="TIGR04057">
    <property type="entry name" value="SusC_RagA_signa"/>
    <property type="match status" value="1"/>
</dbReference>
<evidence type="ECO:0000313" key="11">
    <source>
        <dbReference type="Proteomes" id="UP000223749"/>
    </source>
</evidence>
<keyword evidence="5 7" id="KW-0472">Membrane</keyword>
<dbReference type="KEGG" id="pgs:CPT03_08050"/>
<dbReference type="Gene3D" id="2.170.130.10">
    <property type="entry name" value="TonB-dependent receptor, plug domain"/>
    <property type="match status" value="1"/>
</dbReference>
<evidence type="ECO:0000256" key="6">
    <source>
        <dbReference type="ARBA" id="ARBA00023237"/>
    </source>
</evidence>
<dbReference type="Gene3D" id="2.40.170.20">
    <property type="entry name" value="TonB-dependent receptor, beta-barrel domain"/>
    <property type="match status" value="1"/>
</dbReference>
<dbReference type="InterPro" id="IPR012910">
    <property type="entry name" value="Plug_dom"/>
</dbReference>
<dbReference type="SUPFAM" id="SSF49464">
    <property type="entry name" value="Carboxypeptidase regulatory domain-like"/>
    <property type="match status" value="1"/>
</dbReference>